<protein>
    <recommendedName>
        <fullName evidence="9">Reverse transcriptase RNase H-like domain-containing protein</fullName>
    </recommendedName>
</protein>
<dbReference type="InterPro" id="IPR051320">
    <property type="entry name" value="Viral_Replic_Matur_Polypro"/>
</dbReference>
<dbReference type="GO" id="GO:0004519">
    <property type="term" value="F:endonuclease activity"/>
    <property type="evidence" value="ECO:0007669"/>
    <property type="project" value="UniProtKB-KW"/>
</dbReference>
<dbReference type="InterPro" id="IPR041373">
    <property type="entry name" value="RT_RNaseH"/>
</dbReference>
<evidence type="ECO:0000256" key="8">
    <source>
        <dbReference type="ARBA" id="ARBA00022918"/>
    </source>
</evidence>
<dbReference type="GO" id="GO:0006508">
    <property type="term" value="P:proteolysis"/>
    <property type="evidence" value="ECO:0007669"/>
    <property type="project" value="UniProtKB-KW"/>
</dbReference>
<dbReference type="GO" id="GO:0003964">
    <property type="term" value="F:RNA-directed DNA polymerase activity"/>
    <property type="evidence" value="ECO:0007669"/>
    <property type="project" value="UniProtKB-KW"/>
</dbReference>
<keyword evidence="4" id="KW-0540">Nuclease</keyword>
<gene>
    <name evidence="10" type="ORF">AVEN_59462_1</name>
</gene>
<dbReference type="InterPro" id="IPR043502">
    <property type="entry name" value="DNA/RNA_pol_sf"/>
</dbReference>
<evidence type="ECO:0000256" key="4">
    <source>
        <dbReference type="ARBA" id="ARBA00022722"/>
    </source>
</evidence>
<dbReference type="Proteomes" id="UP000499080">
    <property type="component" value="Unassembled WGS sequence"/>
</dbReference>
<evidence type="ECO:0000313" key="11">
    <source>
        <dbReference type="Proteomes" id="UP000499080"/>
    </source>
</evidence>
<name>A0A4Y2N416_ARAVE</name>
<evidence type="ECO:0000256" key="2">
    <source>
        <dbReference type="ARBA" id="ARBA00022679"/>
    </source>
</evidence>
<dbReference type="PANTHER" id="PTHR33064:SF37">
    <property type="entry name" value="RIBONUCLEASE H"/>
    <property type="match status" value="1"/>
</dbReference>
<evidence type="ECO:0000256" key="6">
    <source>
        <dbReference type="ARBA" id="ARBA00022759"/>
    </source>
</evidence>
<keyword evidence="6" id="KW-0255">Endonuclease</keyword>
<keyword evidence="2" id="KW-0808">Transferase</keyword>
<comment type="caution">
    <text evidence="10">The sequence shown here is derived from an EMBL/GenBank/DDBJ whole genome shotgun (WGS) entry which is preliminary data.</text>
</comment>
<dbReference type="OrthoDB" id="6415283at2759"/>
<dbReference type="PANTHER" id="PTHR33064">
    <property type="entry name" value="POL PROTEIN"/>
    <property type="match status" value="1"/>
</dbReference>
<dbReference type="Pfam" id="PF17917">
    <property type="entry name" value="RT_RNaseH"/>
    <property type="match status" value="1"/>
</dbReference>
<evidence type="ECO:0000256" key="1">
    <source>
        <dbReference type="ARBA" id="ARBA00022670"/>
    </source>
</evidence>
<reference evidence="10 11" key="1">
    <citation type="journal article" date="2019" name="Sci. Rep.">
        <title>Orb-weaving spider Araneus ventricosus genome elucidates the spidroin gene catalogue.</title>
        <authorList>
            <person name="Kono N."/>
            <person name="Nakamura H."/>
            <person name="Ohtoshi R."/>
            <person name="Moran D.A.P."/>
            <person name="Shinohara A."/>
            <person name="Yoshida Y."/>
            <person name="Fujiwara M."/>
            <person name="Mori M."/>
            <person name="Tomita M."/>
            <person name="Arakawa K."/>
        </authorList>
    </citation>
    <scope>NUCLEOTIDE SEQUENCE [LARGE SCALE GENOMIC DNA]</scope>
</reference>
<keyword evidence="8" id="KW-0695">RNA-directed DNA polymerase</keyword>
<dbReference type="SUPFAM" id="SSF56672">
    <property type="entry name" value="DNA/RNA polymerases"/>
    <property type="match status" value="1"/>
</dbReference>
<evidence type="ECO:0000256" key="5">
    <source>
        <dbReference type="ARBA" id="ARBA00022750"/>
    </source>
</evidence>
<dbReference type="AlphaFoldDB" id="A0A4Y2N416"/>
<organism evidence="10 11">
    <name type="scientific">Araneus ventricosus</name>
    <name type="common">Orbweaver spider</name>
    <name type="synonym">Epeira ventricosa</name>
    <dbReference type="NCBI Taxonomy" id="182803"/>
    <lineage>
        <taxon>Eukaryota</taxon>
        <taxon>Metazoa</taxon>
        <taxon>Ecdysozoa</taxon>
        <taxon>Arthropoda</taxon>
        <taxon>Chelicerata</taxon>
        <taxon>Arachnida</taxon>
        <taxon>Araneae</taxon>
        <taxon>Araneomorphae</taxon>
        <taxon>Entelegynae</taxon>
        <taxon>Araneoidea</taxon>
        <taxon>Araneidae</taxon>
        <taxon>Araneus</taxon>
    </lineage>
</organism>
<evidence type="ECO:0000256" key="7">
    <source>
        <dbReference type="ARBA" id="ARBA00022801"/>
    </source>
</evidence>
<dbReference type="Gene3D" id="3.10.20.370">
    <property type="match status" value="1"/>
</dbReference>
<keyword evidence="11" id="KW-1185">Reference proteome</keyword>
<dbReference type="GO" id="GO:0004190">
    <property type="term" value="F:aspartic-type endopeptidase activity"/>
    <property type="evidence" value="ECO:0007669"/>
    <property type="project" value="UniProtKB-KW"/>
</dbReference>
<sequence length="109" mass="12502">MPVLYAPDYKREFIIQTDASDVMSQCDEKNEERHVLYLSKKFTDAQRIYGTTEKECAAIIYAIKKLKYYLDGQNFTIETDHNPLVWLKTNAGTDDELDEMVVGIAATSI</sequence>
<evidence type="ECO:0000313" key="10">
    <source>
        <dbReference type="EMBL" id="GBN33622.1"/>
    </source>
</evidence>
<evidence type="ECO:0000256" key="3">
    <source>
        <dbReference type="ARBA" id="ARBA00022695"/>
    </source>
</evidence>
<feature type="domain" description="Reverse transcriptase RNase H-like" evidence="9">
    <location>
        <begin position="8"/>
        <end position="92"/>
    </location>
</feature>
<keyword evidence="1" id="KW-0645">Protease</keyword>
<dbReference type="CDD" id="cd09274">
    <property type="entry name" value="RNase_HI_RT_Ty3"/>
    <property type="match status" value="1"/>
</dbReference>
<keyword evidence="7" id="KW-0378">Hydrolase</keyword>
<dbReference type="EMBL" id="BGPR01008405">
    <property type="protein sequence ID" value="GBN33622.1"/>
    <property type="molecule type" value="Genomic_DNA"/>
</dbReference>
<keyword evidence="5" id="KW-0064">Aspartyl protease</keyword>
<keyword evidence="3" id="KW-0548">Nucleotidyltransferase</keyword>
<accession>A0A4Y2N416</accession>
<evidence type="ECO:0000259" key="9">
    <source>
        <dbReference type="Pfam" id="PF17917"/>
    </source>
</evidence>
<proteinExistence type="predicted"/>